<dbReference type="InterPro" id="IPR027417">
    <property type="entry name" value="P-loop_NTPase"/>
</dbReference>
<evidence type="ECO:0008006" key="2">
    <source>
        <dbReference type="Google" id="ProtNLM"/>
    </source>
</evidence>
<dbReference type="RefSeq" id="WP_369220987.1">
    <property type="nucleotide sequence ID" value="NZ_CP163441.1"/>
</dbReference>
<dbReference type="EMBL" id="CP163441">
    <property type="protein sequence ID" value="XDQ41314.1"/>
    <property type="molecule type" value="Genomic_DNA"/>
</dbReference>
<organism evidence="1">
    <name type="scientific">Streptomyces sp. R39</name>
    <dbReference type="NCBI Taxonomy" id="3238631"/>
    <lineage>
        <taxon>Bacteria</taxon>
        <taxon>Bacillati</taxon>
        <taxon>Actinomycetota</taxon>
        <taxon>Actinomycetes</taxon>
        <taxon>Kitasatosporales</taxon>
        <taxon>Streptomycetaceae</taxon>
        <taxon>Streptomyces</taxon>
    </lineage>
</organism>
<protein>
    <recommendedName>
        <fullName evidence="2">ABC transporter ATP-binding protein</fullName>
    </recommendedName>
</protein>
<dbReference type="Gene3D" id="3.40.50.300">
    <property type="entry name" value="P-loop containing nucleotide triphosphate hydrolases"/>
    <property type="match status" value="1"/>
</dbReference>
<dbReference type="SUPFAM" id="SSF52540">
    <property type="entry name" value="P-loop containing nucleoside triphosphate hydrolases"/>
    <property type="match status" value="1"/>
</dbReference>
<sequence>MVVAHRIDSARRARRILVLDGSRTAYGTHEDLLRTCALYRDLAAPGSAAASQPPLAL</sequence>
<dbReference type="AlphaFoldDB" id="A0AB39QK14"/>
<name>A0AB39QK14_9ACTN</name>
<proteinExistence type="predicted"/>
<reference evidence="1" key="1">
    <citation type="submission" date="2024-07" db="EMBL/GenBank/DDBJ databases">
        <authorList>
            <person name="Yu S.T."/>
        </authorList>
    </citation>
    <scope>NUCLEOTIDE SEQUENCE</scope>
    <source>
        <strain evidence="1">R39</strain>
    </source>
</reference>
<accession>A0AB39QK14</accession>
<gene>
    <name evidence="1" type="ORF">AB5J52_02940</name>
</gene>
<evidence type="ECO:0000313" key="1">
    <source>
        <dbReference type="EMBL" id="XDQ41314.1"/>
    </source>
</evidence>